<feature type="domain" description="C2H2-type" evidence="7">
    <location>
        <begin position="533"/>
        <end position="558"/>
    </location>
</feature>
<evidence type="ECO:0000313" key="9">
    <source>
        <dbReference type="Proteomes" id="UP000735302"/>
    </source>
</evidence>
<evidence type="ECO:0000256" key="5">
    <source>
        <dbReference type="PROSITE-ProRule" id="PRU00042"/>
    </source>
</evidence>
<feature type="domain" description="C2H2-type" evidence="7">
    <location>
        <begin position="675"/>
        <end position="702"/>
    </location>
</feature>
<dbReference type="Pfam" id="PF00096">
    <property type="entry name" value="zf-C2H2"/>
    <property type="match status" value="3"/>
</dbReference>
<keyword evidence="3 5" id="KW-0863">Zinc-finger</keyword>
<feature type="domain" description="C2H2-type" evidence="7">
    <location>
        <begin position="712"/>
        <end position="742"/>
    </location>
</feature>
<dbReference type="AlphaFoldDB" id="A0AAV4AM39"/>
<sequence length="912" mass="103642">MVKTKRKEGGQFCILCCSQSISNPKSVPLNGIERQKSEISAVLKMLLPPQDFSALSNQKLFAEPEICAPCFSSFTKIPKTVFTLQSLIGKPLNVQLYKPNRQAWADPKECDNRLLQTHSETEDSDGISSAKKHMGLLKTSLVTPNSINSVKKLKNSEKYVDNIDKNLRNGSCKIHDLSTQGSSIQNCDDKERAGPVAPIFSSFQSAQRRIFMKKEMVNAISGIAEIVHRHKKRHSCSGSRSTKVLSAIKIDLSGKGKAHQEAVNRKIQLLSPRDRKNSKDVKTKHVEEPEETERIRPIRTCVNRNKMEIYSVPSKNIDNVPSKFSEENLEEEVADLDSLTDISASESDEEFIPISTKAGSRQTRLKIKNDGPLKTKAGLNSSFTAFNKLRQQVVRSVNKSDSEGIINDEEEFLDCHSEGTKLALKDLARETVAYTKSAKHHPKSLKINCSFSGCSISFPLWTFLARHIKYFHFNGSFPEGGDVWQKLSMLAGNEDGNGKVYVHKCKQKDCKLAFSSREVLKEHNLCHDNKRIHACGFPDCPKAFKHAQSLKAHFQTHTQSLRFTQNPEVNKSESKALLQKSPLISQSQQTEIKSLKDTSQLKVFRANHNTNENLKCEICGKEFAKEIGLVRHKKRIHGVDQLAYHKCPYQDCDEQFVKKEKLEIHLCKHSPERRLFCEKCGQSFSCQRYLDVHYKIHIKNEAHAANPPSRSIPCEQDGCTKLFTTRENMKSHFLNQHRGRKPRALPGVFFPCTVPGCGKKFSFRSTLYRHKKLVHKGGDYKLGRHVVQYPCSHEGCGKVFNRKNLLEEHLVMEHGKSSPKRLLPLRSRALDFTERICIHCGMVLTVTLLPRHEQLYHSAKVERNLSENRSFPCHLEGCYEVFNTQEDRLEHVQRHIGKVILAFGNSYKFLKC</sequence>
<organism evidence="8 9">
    <name type="scientific">Plakobranchus ocellatus</name>
    <dbReference type="NCBI Taxonomy" id="259542"/>
    <lineage>
        <taxon>Eukaryota</taxon>
        <taxon>Metazoa</taxon>
        <taxon>Spiralia</taxon>
        <taxon>Lophotrochozoa</taxon>
        <taxon>Mollusca</taxon>
        <taxon>Gastropoda</taxon>
        <taxon>Heterobranchia</taxon>
        <taxon>Euthyneura</taxon>
        <taxon>Panpulmonata</taxon>
        <taxon>Sacoglossa</taxon>
        <taxon>Placobranchoidea</taxon>
        <taxon>Plakobranchidae</taxon>
        <taxon>Plakobranchus</taxon>
    </lineage>
</organism>
<keyword evidence="1" id="KW-0479">Metal-binding</keyword>
<feature type="domain" description="C2H2-type" evidence="7">
    <location>
        <begin position="789"/>
        <end position="819"/>
    </location>
</feature>
<keyword evidence="9" id="KW-1185">Reference proteome</keyword>
<dbReference type="PANTHER" id="PTHR19818:SF139">
    <property type="entry name" value="PAIR-RULE PROTEIN ODD-PAIRED"/>
    <property type="match status" value="1"/>
</dbReference>
<name>A0AAV4AM39_9GAST</name>
<feature type="region of interest" description="Disordered" evidence="6">
    <location>
        <begin position="273"/>
        <end position="292"/>
    </location>
</feature>
<dbReference type="EMBL" id="BLXT01003938">
    <property type="protein sequence ID" value="GFO08042.1"/>
    <property type="molecule type" value="Genomic_DNA"/>
</dbReference>
<evidence type="ECO:0000256" key="1">
    <source>
        <dbReference type="ARBA" id="ARBA00022723"/>
    </source>
</evidence>
<dbReference type="Proteomes" id="UP000735302">
    <property type="component" value="Unassembled WGS sequence"/>
</dbReference>
<feature type="domain" description="C2H2-type" evidence="7">
    <location>
        <begin position="645"/>
        <end position="674"/>
    </location>
</feature>
<dbReference type="SUPFAM" id="SSF57667">
    <property type="entry name" value="beta-beta-alpha zinc fingers"/>
    <property type="match status" value="3"/>
</dbReference>
<feature type="domain" description="C2H2-type" evidence="7">
    <location>
        <begin position="503"/>
        <end position="532"/>
    </location>
</feature>
<dbReference type="InterPro" id="IPR036236">
    <property type="entry name" value="Znf_C2H2_sf"/>
</dbReference>
<dbReference type="GO" id="GO:0000981">
    <property type="term" value="F:DNA-binding transcription factor activity, RNA polymerase II-specific"/>
    <property type="evidence" value="ECO:0007669"/>
    <property type="project" value="TreeGrafter"/>
</dbReference>
<feature type="domain" description="C2H2-type" evidence="7">
    <location>
        <begin position="614"/>
        <end position="642"/>
    </location>
</feature>
<gene>
    <name evidence="8" type="ORF">PoB_003454700</name>
</gene>
<dbReference type="GO" id="GO:0045944">
    <property type="term" value="P:positive regulation of transcription by RNA polymerase II"/>
    <property type="evidence" value="ECO:0007669"/>
    <property type="project" value="UniProtKB-ARBA"/>
</dbReference>
<dbReference type="Gene3D" id="3.30.160.60">
    <property type="entry name" value="Classic Zinc Finger"/>
    <property type="match status" value="6"/>
</dbReference>
<accession>A0AAV4AM39</accession>
<evidence type="ECO:0000256" key="2">
    <source>
        <dbReference type="ARBA" id="ARBA00022737"/>
    </source>
</evidence>
<evidence type="ECO:0000259" key="7">
    <source>
        <dbReference type="PROSITE" id="PS50157"/>
    </source>
</evidence>
<protein>
    <submittedName>
        <fullName evidence="8">Zinc finger protein zxdc</fullName>
    </submittedName>
</protein>
<dbReference type="PROSITE" id="PS50157">
    <property type="entry name" value="ZINC_FINGER_C2H2_2"/>
    <property type="match status" value="8"/>
</dbReference>
<evidence type="ECO:0000256" key="4">
    <source>
        <dbReference type="ARBA" id="ARBA00022833"/>
    </source>
</evidence>
<keyword evidence="2" id="KW-0677">Repeat</keyword>
<evidence type="ECO:0000256" key="6">
    <source>
        <dbReference type="SAM" id="MobiDB-lite"/>
    </source>
</evidence>
<dbReference type="GO" id="GO:0005634">
    <property type="term" value="C:nucleus"/>
    <property type="evidence" value="ECO:0007669"/>
    <property type="project" value="UniProtKB-ARBA"/>
</dbReference>
<evidence type="ECO:0000256" key="3">
    <source>
        <dbReference type="ARBA" id="ARBA00022771"/>
    </source>
</evidence>
<proteinExistence type="predicted"/>
<dbReference type="GO" id="GO:0000978">
    <property type="term" value="F:RNA polymerase II cis-regulatory region sequence-specific DNA binding"/>
    <property type="evidence" value="ECO:0007669"/>
    <property type="project" value="TreeGrafter"/>
</dbReference>
<feature type="domain" description="C2H2-type" evidence="7">
    <location>
        <begin position="750"/>
        <end position="780"/>
    </location>
</feature>
<dbReference type="InterPro" id="IPR013087">
    <property type="entry name" value="Znf_C2H2_type"/>
</dbReference>
<keyword evidence="4" id="KW-0862">Zinc</keyword>
<dbReference type="SMART" id="SM00355">
    <property type="entry name" value="ZnF_C2H2"/>
    <property type="match status" value="11"/>
</dbReference>
<dbReference type="InterPro" id="IPR050329">
    <property type="entry name" value="GLI_C2H2-zinc-finger"/>
</dbReference>
<dbReference type="PANTHER" id="PTHR19818">
    <property type="entry name" value="ZINC FINGER PROTEIN ZIC AND GLI"/>
    <property type="match status" value="1"/>
</dbReference>
<reference evidence="8 9" key="1">
    <citation type="journal article" date="2021" name="Elife">
        <title>Chloroplast acquisition without the gene transfer in kleptoplastic sea slugs, Plakobranchus ocellatus.</title>
        <authorList>
            <person name="Maeda T."/>
            <person name="Takahashi S."/>
            <person name="Yoshida T."/>
            <person name="Shimamura S."/>
            <person name="Takaki Y."/>
            <person name="Nagai Y."/>
            <person name="Toyoda A."/>
            <person name="Suzuki Y."/>
            <person name="Arimoto A."/>
            <person name="Ishii H."/>
            <person name="Satoh N."/>
            <person name="Nishiyama T."/>
            <person name="Hasebe M."/>
            <person name="Maruyama T."/>
            <person name="Minagawa J."/>
            <person name="Obokata J."/>
            <person name="Shigenobu S."/>
        </authorList>
    </citation>
    <scope>NUCLEOTIDE SEQUENCE [LARGE SCALE GENOMIC DNA]</scope>
</reference>
<comment type="caution">
    <text evidence="8">The sequence shown here is derived from an EMBL/GenBank/DDBJ whole genome shotgun (WGS) entry which is preliminary data.</text>
</comment>
<dbReference type="PROSITE" id="PS00028">
    <property type="entry name" value="ZINC_FINGER_C2H2_1"/>
    <property type="match status" value="10"/>
</dbReference>
<evidence type="ECO:0000313" key="8">
    <source>
        <dbReference type="EMBL" id="GFO08042.1"/>
    </source>
</evidence>
<dbReference type="GO" id="GO:0008270">
    <property type="term" value="F:zinc ion binding"/>
    <property type="evidence" value="ECO:0007669"/>
    <property type="project" value="UniProtKB-KW"/>
</dbReference>